<dbReference type="GO" id="GO:0004519">
    <property type="term" value="F:endonuclease activity"/>
    <property type="evidence" value="ECO:0007669"/>
    <property type="project" value="InterPro"/>
</dbReference>
<dbReference type="InterPro" id="IPR005021">
    <property type="entry name" value="Terminase_largesu-like"/>
</dbReference>
<evidence type="ECO:0000259" key="1">
    <source>
        <dbReference type="Pfam" id="PF03354"/>
    </source>
</evidence>
<sequence>MVNLSVKRFLSDLERSKESDYPYYFDERRADKMIAFLELLKQFEGEFNNKFLVLSDWQCFIIANIVGWRLKIDPTSRRFLRAFIMVARKNGKSFLFSGFALENLLTEPGAQVCSFATTREQAQIILRNLKQIIAKNSDLEELLTVYRAEIQNKGSAGRFFCLSKESKFQDGMSISYGLADEVAAMRDSYLVDVVQSSMGSRRNPALVQITTAGYNFESPGYQEYEKSRKILTGALEDERFFTIIYQYDKEDRWDDPTCFIKANPNLNVSVKESFLLSQLQDAKNSGSKRAEFMTKHCNIFLKSFDSWITPEVLKKAEPDEVSKALDLTEYPCFGAIDLSIKNDFTAYTLCWFIPVLRRFILRHKFYIPDATVTQRFASDSKHIFDWIEKGFIKPCDGEMIDMENLYEDINDDLEKYNLRAIGVDPYRAQEISALYPDLVHKFSQSHLNMSGPISLFEREISRGNITDLDNNPVFKWMMSNAQCKTLPKNLLKLTKVNEDKTSGSRIDGVITSVMAVSLAAGNMPEETSAKTIINFDSLMF</sequence>
<dbReference type="PANTHER" id="PTHR41287:SF1">
    <property type="entry name" value="PROTEIN YMFN"/>
    <property type="match status" value="1"/>
</dbReference>
<comment type="caution">
    <text evidence="3">The sequence shown here is derived from an EMBL/GenBank/DDBJ whole genome shotgun (WGS) entry which is preliminary data.</text>
</comment>
<keyword evidence="4" id="KW-1185">Reference proteome</keyword>
<proteinExistence type="predicted"/>
<evidence type="ECO:0000259" key="2">
    <source>
        <dbReference type="Pfam" id="PF20441"/>
    </source>
</evidence>
<dbReference type="EMBL" id="JAINWA010000003">
    <property type="protein sequence ID" value="MCD1654725.1"/>
    <property type="molecule type" value="Genomic_DNA"/>
</dbReference>
<gene>
    <name evidence="3" type="ORF">K7J14_08400</name>
</gene>
<dbReference type="Gene3D" id="3.40.50.300">
    <property type="entry name" value="P-loop containing nucleotide triphosphate hydrolases"/>
    <property type="match status" value="1"/>
</dbReference>
<feature type="domain" description="Terminase large subunit-like ATPase" evidence="1">
    <location>
        <begin position="56"/>
        <end position="226"/>
    </location>
</feature>
<dbReference type="InterPro" id="IPR046461">
    <property type="entry name" value="TerL_ATPase"/>
</dbReference>
<feature type="domain" description="Terminase large subunit-like endonuclease" evidence="2">
    <location>
        <begin position="236"/>
        <end position="519"/>
    </location>
</feature>
<dbReference type="AlphaFoldDB" id="A0AAE3EGV9"/>
<dbReference type="InterPro" id="IPR046462">
    <property type="entry name" value="TerL_nuclease"/>
</dbReference>
<evidence type="ECO:0000313" key="4">
    <source>
        <dbReference type="Proteomes" id="UP001198163"/>
    </source>
</evidence>
<protein>
    <submittedName>
        <fullName evidence="3">Terminase family protein</fullName>
    </submittedName>
</protein>
<dbReference type="Pfam" id="PF20441">
    <property type="entry name" value="TerL_nuclease"/>
    <property type="match status" value="1"/>
</dbReference>
<dbReference type="Pfam" id="PF03354">
    <property type="entry name" value="TerL_ATPase"/>
    <property type="match status" value="1"/>
</dbReference>
<reference evidence="3" key="1">
    <citation type="submission" date="2021-08" db="EMBL/GenBank/DDBJ databases">
        <title>Comparative analyses of Brucepasteria parasyntrophica and Teretinema zuelzerae.</title>
        <authorList>
            <person name="Song Y."/>
            <person name="Brune A."/>
        </authorList>
    </citation>
    <scope>NUCLEOTIDE SEQUENCE</scope>
    <source>
        <strain evidence="3">DSM 1903</strain>
    </source>
</reference>
<accession>A0AAE3EGV9</accession>
<name>A0AAE3EGV9_9SPIR</name>
<organism evidence="3 4">
    <name type="scientific">Teretinema zuelzerae</name>
    <dbReference type="NCBI Taxonomy" id="156"/>
    <lineage>
        <taxon>Bacteria</taxon>
        <taxon>Pseudomonadati</taxon>
        <taxon>Spirochaetota</taxon>
        <taxon>Spirochaetia</taxon>
        <taxon>Spirochaetales</taxon>
        <taxon>Treponemataceae</taxon>
        <taxon>Teretinema</taxon>
    </lineage>
</organism>
<dbReference type="InterPro" id="IPR027417">
    <property type="entry name" value="P-loop_NTPase"/>
</dbReference>
<dbReference type="PANTHER" id="PTHR41287">
    <property type="match status" value="1"/>
</dbReference>
<dbReference type="Proteomes" id="UP001198163">
    <property type="component" value="Unassembled WGS sequence"/>
</dbReference>
<evidence type="ECO:0000313" key="3">
    <source>
        <dbReference type="EMBL" id="MCD1654725.1"/>
    </source>
</evidence>